<evidence type="ECO:0000256" key="2">
    <source>
        <dbReference type="ARBA" id="ARBA00037999"/>
    </source>
</evidence>
<dbReference type="PANTHER" id="PTHR30244:SF36">
    <property type="entry name" value="3-OXO-GLUCOSE-6-PHOSPHATE:GLUTAMATE AMINOTRANSFERASE"/>
    <property type="match status" value="1"/>
</dbReference>
<dbReference type="InterPro" id="IPR015421">
    <property type="entry name" value="PyrdxlP-dep_Trfase_major"/>
</dbReference>
<dbReference type="PIRSF" id="PIRSF000390">
    <property type="entry name" value="PLP_StrS"/>
    <property type="match status" value="1"/>
</dbReference>
<reference evidence="6" key="1">
    <citation type="submission" date="2019-07" db="EMBL/GenBank/DDBJ databases">
        <title>Overview of O-antigen diversity of Escherichia albertii, an emerging enteropathogen; genetic structure, serology, and development of O-genotyping method.</title>
        <authorList>
            <person name="Ooka T."/>
            <person name="Seto K."/>
            <person name="Ogura Y."/>
            <person name="Iguchi A."/>
            <person name="Imura N."/>
            <person name="Honda M."/>
            <person name="Etoh Y."/>
            <person name="Ikeda T."/>
            <person name="Sugitani W."/>
            <person name="Konno T."/>
            <person name="Kawano K."/>
            <person name="Kudo Y."/>
            <person name="Murakami K."/>
            <person name="Hayashi T."/>
            <person name="Nishi J."/>
        </authorList>
    </citation>
    <scope>NUCLEOTIDE SEQUENCE</scope>
    <source>
        <strain evidence="6">13S38</strain>
    </source>
</reference>
<organism evidence="6">
    <name type="scientific">Escherichia albertii</name>
    <dbReference type="NCBI Taxonomy" id="208962"/>
    <lineage>
        <taxon>Bacteria</taxon>
        <taxon>Pseudomonadati</taxon>
        <taxon>Pseudomonadota</taxon>
        <taxon>Gammaproteobacteria</taxon>
        <taxon>Enterobacterales</taxon>
        <taxon>Enterobacteriaceae</taxon>
        <taxon>Escherichia</taxon>
    </lineage>
</organism>
<keyword evidence="6" id="KW-0032">Aminotransferase</keyword>
<dbReference type="GO" id="GO:0000271">
    <property type="term" value="P:polysaccharide biosynthetic process"/>
    <property type="evidence" value="ECO:0007669"/>
    <property type="project" value="TreeGrafter"/>
</dbReference>
<evidence type="ECO:0000313" key="6">
    <source>
        <dbReference type="EMBL" id="BBM62712.1"/>
    </source>
</evidence>
<protein>
    <submittedName>
        <fullName evidence="6">Putative aminotransferase</fullName>
    </submittedName>
</protein>
<dbReference type="Pfam" id="PF01041">
    <property type="entry name" value="DegT_DnrJ_EryC1"/>
    <property type="match status" value="1"/>
</dbReference>
<dbReference type="Gene3D" id="3.90.1150.10">
    <property type="entry name" value="Aspartate Aminotransferase, domain 1"/>
    <property type="match status" value="1"/>
</dbReference>
<dbReference type="SUPFAM" id="SSF53383">
    <property type="entry name" value="PLP-dependent transferases"/>
    <property type="match status" value="1"/>
</dbReference>
<feature type="active site" description="Proton acceptor" evidence="3">
    <location>
        <position position="193"/>
    </location>
</feature>
<dbReference type="AlphaFoldDB" id="A0A5A4U838"/>
<dbReference type="PANTHER" id="PTHR30244">
    <property type="entry name" value="TRANSAMINASE"/>
    <property type="match status" value="1"/>
</dbReference>
<evidence type="ECO:0000256" key="3">
    <source>
        <dbReference type="PIRSR" id="PIRSR000390-1"/>
    </source>
</evidence>
<keyword evidence="6" id="KW-0808">Transferase</keyword>
<dbReference type="Gene3D" id="3.40.640.10">
    <property type="entry name" value="Type I PLP-dependent aspartate aminotransferase-like (Major domain)"/>
    <property type="match status" value="1"/>
</dbReference>
<dbReference type="CDD" id="cd00616">
    <property type="entry name" value="AHBA_syn"/>
    <property type="match status" value="1"/>
</dbReference>
<feature type="modified residue" description="N6-(pyridoxal phosphate)lysine" evidence="4">
    <location>
        <position position="193"/>
    </location>
</feature>
<dbReference type="InterPro" id="IPR000653">
    <property type="entry name" value="DegT/StrS_aminotransferase"/>
</dbReference>
<dbReference type="InterPro" id="IPR015424">
    <property type="entry name" value="PyrdxlP-dep_Trfase"/>
</dbReference>
<proteinExistence type="inferred from homology"/>
<evidence type="ECO:0000256" key="5">
    <source>
        <dbReference type="RuleBase" id="RU004508"/>
    </source>
</evidence>
<name>A0A5A4U838_ESCAL</name>
<dbReference type="GO" id="GO:0008483">
    <property type="term" value="F:transaminase activity"/>
    <property type="evidence" value="ECO:0007669"/>
    <property type="project" value="UniProtKB-KW"/>
</dbReference>
<keyword evidence="1 4" id="KW-0663">Pyridoxal phosphate</keyword>
<dbReference type="EMBL" id="LC494332">
    <property type="protein sequence ID" value="BBM62712.1"/>
    <property type="molecule type" value="Genomic_DNA"/>
</dbReference>
<dbReference type="InterPro" id="IPR015422">
    <property type="entry name" value="PyrdxlP-dep_Trfase_small"/>
</dbReference>
<sequence length="370" mass="41912">MGNIMINFLNLKKINEQYKEELHNACLKVIDSGSYILGQYVNKFEKEFAQYCGVKYCIGVANGLEALTLVLRAWKYMGLLEDKDEVLVPANTFIASILAITENNLVPVLIEPDDVTYNIDINKIIEKITSRTRVILPVHLYGQISDMRRISDIARKYNLLVLEDCAQAHGASMGGQKSGSWGDAAGFSFYPGKNLGALGDAGAITTNSDSLYNVLLALRNYGSHRKYHHIYTGVNSRLDEIQAAMLCVKLKYLDSEIERRRSIAQFYCSHINNEKIKLPVVDSKENAVWHLYVILTNERDALKQYLEQKGIQTLIHYPVPPHKQECYQDLFAEKVFPVSEKLHNSILSLPMDPTMTEGELHYIVDVINSF</sequence>
<dbReference type="GO" id="GO:0030170">
    <property type="term" value="F:pyridoxal phosphate binding"/>
    <property type="evidence" value="ECO:0007669"/>
    <property type="project" value="TreeGrafter"/>
</dbReference>
<evidence type="ECO:0000256" key="4">
    <source>
        <dbReference type="PIRSR" id="PIRSR000390-2"/>
    </source>
</evidence>
<comment type="similarity">
    <text evidence="2 5">Belongs to the DegT/DnrJ/EryC1 family.</text>
</comment>
<accession>A0A5A4U838</accession>
<evidence type="ECO:0000256" key="1">
    <source>
        <dbReference type="ARBA" id="ARBA00022898"/>
    </source>
</evidence>